<dbReference type="Gene3D" id="2.40.50.140">
    <property type="entry name" value="Nucleic acid-binding proteins"/>
    <property type="match status" value="1"/>
</dbReference>
<evidence type="ECO:0000256" key="2">
    <source>
        <dbReference type="ARBA" id="ARBA00007452"/>
    </source>
</evidence>
<dbReference type="InterPro" id="IPR022572">
    <property type="entry name" value="DNA_rep/recomb_RecO_N"/>
</dbReference>
<evidence type="ECO:0000256" key="7">
    <source>
        <dbReference type="ARBA" id="ARBA00033409"/>
    </source>
</evidence>
<name>A0ABV3Y3L8_9ACTN</name>
<dbReference type="SUPFAM" id="SSF57863">
    <property type="entry name" value="ArfGap/RecO-like zinc finger"/>
    <property type="match status" value="1"/>
</dbReference>
<comment type="similarity">
    <text evidence="2 8">Belongs to the RecO family.</text>
</comment>
<dbReference type="RefSeq" id="WP_298447364.1">
    <property type="nucleotide sequence ID" value="NZ_JBFSHR010000038.1"/>
</dbReference>
<dbReference type="NCBIfam" id="TIGR00613">
    <property type="entry name" value="reco"/>
    <property type="match status" value="1"/>
</dbReference>
<dbReference type="InterPro" id="IPR037278">
    <property type="entry name" value="ARFGAP/RecO"/>
</dbReference>
<evidence type="ECO:0000256" key="5">
    <source>
        <dbReference type="ARBA" id="ARBA00023172"/>
    </source>
</evidence>
<evidence type="ECO:0000256" key="6">
    <source>
        <dbReference type="ARBA" id="ARBA00023204"/>
    </source>
</evidence>
<dbReference type="InterPro" id="IPR003717">
    <property type="entry name" value="RecO"/>
</dbReference>
<dbReference type="EMBL" id="JBFSHR010000038">
    <property type="protein sequence ID" value="MEX6430162.1"/>
    <property type="molecule type" value="Genomic_DNA"/>
</dbReference>
<dbReference type="Gene3D" id="6.20.220.20">
    <property type="entry name" value="Recombination protein O, zinc-binding domain"/>
    <property type="match status" value="1"/>
</dbReference>
<proteinExistence type="inferred from homology"/>
<dbReference type="InterPro" id="IPR042242">
    <property type="entry name" value="RecO_C"/>
</dbReference>
<keyword evidence="6 8" id="KW-0234">DNA repair</keyword>
<dbReference type="Pfam" id="PF02565">
    <property type="entry name" value="RecO_C"/>
    <property type="match status" value="1"/>
</dbReference>
<evidence type="ECO:0000256" key="4">
    <source>
        <dbReference type="ARBA" id="ARBA00022763"/>
    </source>
</evidence>
<evidence type="ECO:0000256" key="1">
    <source>
        <dbReference type="ARBA" id="ARBA00003065"/>
    </source>
</evidence>
<gene>
    <name evidence="8 10" type="primary">recO</name>
    <name evidence="10" type="ORF">AB6A68_09985</name>
</gene>
<organism evidence="10 11">
    <name type="scientific">Ferrimicrobium acidiphilum</name>
    <dbReference type="NCBI Taxonomy" id="121039"/>
    <lineage>
        <taxon>Bacteria</taxon>
        <taxon>Bacillati</taxon>
        <taxon>Actinomycetota</taxon>
        <taxon>Acidimicrobiia</taxon>
        <taxon>Acidimicrobiales</taxon>
        <taxon>Acidimicrobiaceae</taxon>
        <taxon>Ferrimicrobium</taxon>
    </lineage>
</organism>
<dbReference type="Proteomes" id="UP001560267">
    <property type="component" value="Unassembled WGS sequence"/>
</dbReference>
<comment type="caution">
    <text evidence="10">The sequence shown here is derived from an EMBL/GenBank/DDBJ whole genome shotgun (WGS) entry which is preliminary data.</text>
</comment>
<dbReference type="HAMAP" id="MF_00201">
    <property type="entry name" value="RecO"/>
    <property type="match status" value="1"/>
</dbReference>
<evidence type="ECO:0000256" key="3">
    <source>
        <dbReference type="ARBA" id="ARBA00021310"/>
    </source>
</evidence>
<evidence type="ECO:0000256" key="8">
    <source>
        <dbReference type="HAMAP-Rule" id="MF_00201"/>
    </source>
</evidence>
<dbReference type="Pfam" id="PF11967">
    <property type="entry name" value="RecO_N"/>
    <property type="match status" value="1"/>
</dbReference>
<reference evidence="10 11" key="1">
    <citation type="submission" date="2024-07" db="EMBL/GenBank/DDBJ databases">
        <title>Draft Genome Sequence of Ferrimicrobium acidiphilum Strain YE2023, Isolated from a Pulp of Bioleach Reactor.</title>
        <authorList>
            <person name="Elkina Y.A."/>
            <person name="Bulaeva A.G."/>
            <person name="Beletsky A.V."/>
            <person name="Mardanov A.V."/>
        </authorList>
    </citation>
    <scope>NUCLEOTIDE SEQUENCE [LARGE SCALE GENOMIC DNA]</scope>
    <source>
        <strain evidence="10 11">YE2023</strain>
    </source>
</reference>
<dbReference type="PANTHER" id="PTHR33991">
    <property type="entry name" value="DNA REPAIR PROTEIN RECO"/>
    <property type="match status" value="1"/>
</dbReference>
<dbReference type="SUPFAM" id="SSF50249">
    <property type="entry name" value="Nucleic acid-binding proteins"/>
    <property type="match status" value="1"/>
</dbReference>
<keyword evidence="4 8" id="KW-0227">DNA damage</keyword>
<evidence type="ECO:0000313" key="10">
    <source>
        <dbReference type="EMBL" id="MEX6430162.1"/>
    </source>
</evidence>
<dbReference type="PANTHER" id="PTHR33991:SF1">
    <property type="entry name" value="DNA REPAIR PROTEIN RECO"/>
    <property type="match status" value="1"/>
</dbReference>
<dbReference type="InterPro" id="IPR012340">
    <property type="entry name" value="NA-bd_OB-fold"/>
</dbReference>
<sequence length="247" mass="26698">MKAYADRAVVIRTWPLGESDRIVNLFTLSHGKLRAVAKGARGARSRISGLVQPTSELDLLLYQGRELDVIQQASLVQANMARGGVDPAQFGSAIEWLEAIDGLTLDRHPDPVVYDLMNRGLRMMFDEPSPTLLGALLIRLLEREGYAPNLSSCGLCGRTNAAYRAFDFSSSAPRCSGCGGEPIPPGVLDLTFEVLNHRVSGVLATHDPQIGREFEGFATRLVKEVVGRGLRSSAVIASLADNHRSSG</sequence>
<comment type="function">
    <text evidence="1 8">Involved in DNA repair and RecF pathway recombination.</text>
</comment>
<evidence type="ECO:0000259" key="9">
    <source>
        <dbReference type="Pfam" id="PF11967"/>
    </source>
</evidence>
<keyword evidence="5 8" id="KW-0233">DNA recombination</keyword>
<feature type="domain" description="DNA replication/recombination mediator RecO N-terminal" evidence="9">
    <location>
        <begin position="1"/>
        <end position="77"/>
    </location>
</feature>
<keyword evidence="11" id="KW-1185">Reference proteome</keyword>
<protein>
    <recommendedName>
        <fullName evidence="3 8">DNA repair protein RecO</fullName>
    </recommendedName>
    <alternativeName>
        <fullName evidence="7 8">Recombination protein O</fullName>
    </alternativeName>
</protein>
<evidence type="ECO:0000313" key="11">
    <source>
        <dbReference type="Proteomes" id="UP001560267"/>
    </source>
</evidence>
<dbReference type="Gene3D" id="1.20.1440.120">
    <property type="entry name" value="Recombination protein O, C-terminal domain"/>
    <property type="match status" value="1"/>
</dbReference>
<accession>A0ABV3Y3L8</accession>